<dbReference type="RefSeq" id="WP_150001766.1">
    <property type="nucleotide sequence ID" value="NZ_BKCM01000002.1"/>
</dbReference>
<proteinExistence type="predicted"/>
<dbReference type="GO" id="GO:0016226">
    <property type="term" value="P:iron-sulfur cluster assembly"/>
    <property type="evidence" value="ECO:0007669"/>
    <property type="project" value="TreeGrafter"/>
</dbReference>
<dbReference type="SUPFAM" id="SSF103025">
    <property type="entry name" value="Folate-binding domain"/>
    <property type="match status" value="1"/>
</dbReference>
<protein>
    <submittedName>
        <fullName evidence="3">Glycine cleavage system protein T</fullName>
    </submittedName>
</protein>
<dbReference type="InterPro" id="IPR057460">
    <property type="entry name" value="CAF17_C"/>
</dbReference>
<comment type="caution">
    <text evidence="3">The sequence shown here is derived from an EMBL/GenBank/DDBJ whole genome shotgun (WGS) entry which is preliminary data.</text>
</comment>
<dbReference type="PANTHER" id="PTHR22602">
    <property type="entry name" value="TRANSFERASE CAF17, MITOCHONDRIAL-RELATED"/>
    <property type="match status" value="1"/>
</dbReference>
<dbReference type="InterPro" id="IPR027266">
    <property type="entry name" value="TrmE/GcvT-like"/>
</dbReference>
<feature type="domain" description="CAF17 C-terminal" evidence="2">
    <location>
        <begin position="221"/>
        <end position="287"/>
    </location>
</feature>
<dbReference type="EMBL" id="BKCM01000002">
    <property type="protein sequence ID" value="GEQ99962.1"/>
    <property type="molecule type" value="Genomic_DNA"/>
</dbReference>
<keyword evidence="4" id="KW-1185">Reference proteome</keyword>
<name>A0A5A7MVD5_9PROT</name>
<evidence type="ECO:0000313" key="3">
    <source>
        <dbReference type="EMBL" id="GEQ99962.1"/>
    </source>
</evidence>
<dbReference type="PANTHER" id="PTHR22602:SF0">
    <property type="entry name" value="TRANSFERASE CAF17, MITOCHONDRIAL-RELATED"/>
    <property type="match status" value="1"/>
</dbReference>
<accession>A0A5A7MVD5</accession>
<dbReference type="Gene3D" id="3.30.1360.120">
    <property type="entry name" value="Probable tRNA modification gtpase trme, domain 1"/>
    <property type="match status" value="1"/>
</dbReference>
<evidence type="ECO:0000256" key="1">
    <source>
        <dbReference type="ARBA" id="ARBA00022946"/>
    </source>
</evidence>
<dbReference type="InterPro" id="IPR045179">
    <property type="entry name" value="YgfZ/GcvT"/>
</dbReference>
<dbReference type="InterPro" id="IPR017703">
    <property type="entry name" value="YgfZ/GCV_T_CS"/>
</dbReference>
<dbReference type="Proteomes" id="UP000325187">
    <property type="component" value="Unassembled WGS sequence"/>
</dbReference>
<organism evidence="3 4">
    <name type="scientific">Iodidimonas gelatinilytica</name>
    <dbReference type="NCBI Taxonomy" id="1236966"/>
    <lineage>
        <taxon>Bacteria</taxon>
        <taxon>Pseudomonadati</taxon>
        <taxon>Pseudomonadota</taxon>
        <taxon>Alphaproteobacteria</taxon>
        <taxon>Iodidimonadales</taxon>
        <taxon>Iodidimonadaceae</taxon>
        <taxon>Iodidimonas</taxon>
    </lineage>
</organism>
<evidence type="ECO:0000313" key="4">
    <source>
        <dbReference type="Proteomes" id="UP000325187"/>
    </source>
</evidence>
<dbReference type="AlphaFoldDB" id="A0A5A7MVD5"/>
<dbReference type="Pfam" id="PF25455">
    <property type="entry name" value="Beta-barrel_CAF17_C"/>
    <property type="match status" value="1"/>
</dbReference>
<reference evidence="3 4" key="1">
    <citation type="submission" date="2019-09" db="EMBL/GenBank/DDBJ databases">
        <title>NBRP : Genome information of microbial organism related human and environment.</title>
        <authorList>
            <person name="Hattori M."/>
            <person name="Oshima K."/>
            <person name="Inaba H."/>
            <person name="Suda W."/>
            <person name="Sakamoto M."/>
            <person name="Iino T."/>
            <person name="Kitahara M."/>
            <person name="Oshida Y."/>
            <person name="Iida T."/>
            <person name="Kudo T."/>
            <person name="Itoh T."/>
            <person name="Ohkuma M."/>
        </authorList>
    </citation>
    <scope>NUCLEOTIDE SEQUENCE [LARGE SCALE GENOMIC DNA]</scope>
    <source>
        <strain evidence="3 4">Mie-1</strain>
    </source>
</reference>
<keyword evidence="1" id="KW-0809">Transit peptide</keyword>
<dbReference type="NCBIfam" id="TIGR03317">
    <property type="entry name" value="ygfZ_signature"/>
    <property type="match status" value="1"/>
</dbReference>
<evidence type="ECO:0000259" key="2">
    <source>
        <dbReference type="Pfam" id="PF25455"/>
    </source>
</evidence>
<dbReference type="PIRSF" id="PIRSF006487">
    <property type="entry name" value="GcvT"/>
    <property type="match status" value="1"/>
</dbReference>
<sequence>MPTPIAACKLHNRAVLSITGPDSRDFLQGILTNTIIAAGPDRALYAALLTPQGKMLFDFFITAHEEALLFDCESSRKTNLIRRLMMYRLRAKAEITDRSDDFSLWAIPRTEHNDPVFGDLAKAGAAKAFEGGVVYCDPRDQEMGWRAILPQKATIFTDQGMEPYESLRLSRGMTDGSRDFVPEKTLALEANLDVFNGVDFSKGCYVGQELTARTKHRGKVRKRLVPIEVDGTAPQSGTAIEQDGKTVGEIRSSHKNAAIALLRMEALEGPALMADGKAVTVRHPSWLDGL</sequence>
<gene>
    <name evidence="3" type="ORF">JCM17845_05860</name>
</gene>